<dbReference type="Proteomes" id="UP000054928">
    <property type="component" value="Unassembled WGS sequence"/>
</dbReference>
<dbReference type="GO" id="GO:0015074">
    <property type="term" value="P:DNA integration"/>
    <property type="evidence" value="ECO:0007669"/>
    <property type="project" value="InterPro"/>
</dbReference>
<keyword evidence="3" id="KW-1185">Reference proteome</keyword>
<sequence>MQTPTFGGKRYFITFVFEKSHNCVVYLPRIKSEVADKFANFVALAENQTNKRVKTFRCDNGGEYISGALAKYCADLVLVEKFTPPYMSQVNTVVECMNRTLVECARCMMEHASLLKSHWGEAVTTATILRNRCPTLAVNTDMSPYQVWKGKKPVLKNLKVFSCHAFVQVSKEKRSKFDARSVRCCLLGYTEHKKAYHFEEIEGGRELVSRDAQLTEDVFDSGSRDYCCDQDAYEDNGDTDKDI</sequence>
<evidence type="ECO:0000313" key="3">
    <source>
        <dbReference type="Proteomes" id="UP000054928"/>
    </source>
</evidence>
<dbReference type="GeneID" id="36398885"/>
<dbReference type="InterPro" id="IPR012337">
    <property type="entry name" value="RNaseH-like_sf"/>
</dbReference>
<dbReference type="EMBL" id="CCYD01002371">
    <property type="protein sequence ID" value="CEG47181.1"/>
    <property type="molecule type" value="Genomic_DNA"/>
</dbReference>
<feature type="domain" description="Integrase catalytic" evidence="1">
    <location>
        <begin position="1"/>
        <end position="152"/>
    </location>
</feature>
<accession>A0A0P1B0J9</accession>
<dbReference type="AlphaFoldDB" id="A0A0P1B0J9"/>
<dbReference type="OMA" id="CMMEHAS"/>
<evidence type="ECO:0000259" key="1">
    <source>
        <dbReference type="PROSITE" id="PS50994"/>
    </source>
</evidence>
<dbReference type="PANTHER" id="PTHR42648">
    <property type="entry name" value="TRANSPOSASE, PUTATIVE-RELATED"/>
    <property type="match status" value="1"/>
</dbReference>
<dbReference type="STRING" id="4781.A0A0P1B0J9"/>
<dbReference type="OrthoDB" id="115473at2759"/>
<dbReference type="GO" id="GO:0003676">
    <property type="term" value="F:nucleic acid binding"/>
    <property type="evidence" value="ECO:0007669"/>
    <property type="project" value="InterPro"/>
</dbReference>
<dbReference type="SUPFAM" id="SSF53098">
    <property type="entry name" value="Ribonuclease H-like"/>
    <property type="match status" value="1"/>
</dbReference>
<organism evidence="2 3">
    <name type="scientific">Plasmopara halstedii</name>
    <name type="common">Downy mildew of sunflower</name>
    <dbReference type="NCBI Taxonomy" id="4781"/>
    <lineage>
        <taxon>Eukaryota</taxon>
        <taxon>Sar</taxon>
        <taxon>Stramenopiles</taxon>
        <taxon>Oomycota</taxon>
        <taxon>Peronosporomycetes</taxon>
        <taxon>Peronosporales</taxon>
        <taxon>Peronosporaceae</taxon>
        <taxon>Plasmopara</taxon>
    </lineage>
</organism>
<dbReference type="PROSITE" id="PS50994">
    <property type="entry name" value="INTEGRASE"/>
    <property type="match status" value="1"/>
</dbReference>
<dbReference type="InterPro" id="IPR001584">
    <property type="entry name" value="Integrase_cat-core"/>
</dbReference>
<dbReference type="InterPro" id="IPR039537">
    <property type="entry name" value="Retrotran_Ty1/copia-like"/>
</dbReference>
<evidence type="ECO:0000313" key="2">
    <source>
        <dbReference type="EMBL" id="CEG47181.1"/>
    </source>
</evidence>
<proteinExistence type="predicted"/>
<dbReference type="InterPro" id="IPR057670">
    <property type="entry name" value="SH3_retrovirus"/>
</dbReference>
<dbReference type="Pfam" id="PF25597">
    <property type="entry name" value="SH3_retrovirus"/>
    <property type="match status" value="1"/>
</dbReference>
<dbReference type="PANTHER" id="PTHR42648:SF28">
    <property type="entry name" value="TRANSPOSON-ENCODED PROTEIN WITH RIBONUCLEASE H-LIKE AND RETROVIRUS ZINC FINGER-LIKE DOMAINS"/>
    <property type="match status" value="1"/>
</dbReference>
<reference evidence="3" key="1">
    <citation type="submission" date="2014-09" db="EMBL/GenBank/DDBJ databases">
        <authorList>
            <person name="Sharma Rahul"/>
            <person name="Thines Marco"/>
        </authorList>
    </citation>
    <scope>NUCLEOTIDE SEQUENCE [LARGE SCALE GENOMIC DNA]</scope>
</reference>
<protein>
    <submittedName>
        <fullName evidence="2">Retrotransposon unclassified</fullName>
    </submittedName>
</protein>
<dbReference type="Gene3D" id="3.30.420.10">
    <property type="entry name" value="Ribonuclease H-like superfamily/Ribonuclease H"/>
    <property type="match status" value="1"/>
</dbReference>
<dbReference type="RefSeq" id="XP_024583550.1">
    <property type="nucleotide sequence ID" value="XM_024718120.1"/>
</dbReference>
<name>A0A0P1B0J9_PLAHL</name>
<dbReference type="InterPro" id="IPR036397">
    <property type="entry name" value="RNaseH_sf"/>
</dbReference>